<protein>
    <recommendedName>
        <fullName evidence="4">Zinc ribbon domain-containing protein</fullName>
    </recommendedName>
</protein>
<keyword evidence="1" id="KW-0812">Transmembrane</keyword>
<evidence type="ECO:0000313" key="2">
    <source>
        <dbReference type="EMBL" id="SFW45797.1"/>
    </source>
</evidence>
<feature type="transmembrane region" description="Helical" evidence="1">
    <location>
        <begin position="186"/>
        <end position="207"/>
    </location>
</feature>
<proteinExistence type="predicted"/>
<name>A0A1K1PEB6_RUMFL</name>
<gene>
    <name evidence="2" type="ORF">SAMN02910280_2695</name>
</gene>
<dbReference type="EMBL" id="FPIP01000008">
    <property type="protein sequence ID" value="SFW45797.1"/>
    <property type="molecule type" value="Genomic_DNA"/>
</dbReference>
<dbReference type="Proteomes" id="UP000183461">
    <property type="component" value="Unassembled WGS sequence"/>
</dbReference>
<feature type="transmembrane region" description="Helical" evidence="1">
    <location>
        <begin position="213"/>
        <end position="234"/>
    </location>
</feature>
<accession>A0A1K1PEB6</accession>
<evidence type="ECO:0000256" key="1">
    <source>
        <dbReference type="SAM" id="Phobius"/>
    </source>
</evidence>
<evidence type="ECO:0008006" key="4">
    <source>
        <dbReference type="Google" id="ProtNLM"/>
    </source>
</evidence>
<dbReference type="RefSeq" id="WP_072300896.1">
    <property type="nucleotide sequence ID" value="NZ_FPIP01000008.1"/>
</dbReference>
<sequence length="414" mass="46971">MGYNFFNIKEVSGVFERKLNDFRASLGAAVCQGKSIPFADNDITYILKLQHDRLSKKGLEISYDIYSRDDNKNKFIAGSSWKDAHYESTVCFNQSGIKRKVKQNGRIKYKDDRKSVLYETITDVVNGIHPDNDTYCCPNCGAVSTVAGLQNGCSYCGTRFQMDDLFPKVTSYYFIDTFGMTKKEFLSGYLTSFIIMLIAVYILGIIFSKGAGYYIGFTILSIFLAYFLYAYFLFMKMIVRVISSAGKMGTAGSRRKFETRMKKISPEFSYEYFTSKTLSLIKTAVFSENENELLFYKGGKLEPKMKDIIDMNYGGALGCKSIHEEGSFVTVETKAYFDVLYASNDKVFFKKQVFSATLKRCTDIPVDFNFSMTKIACPSCGASFDATKNKTCPYCGNKYEITTDDWALVELKYN</sequence>
<keyword evidence="1" id="KW-0472">Membrane</keyword>
<organism evidence="2 3">
    <name type="scientific">Ruminococcus flavefaciens</name>
    <dbReference type="NCBI Taxonomy" id="1265"/>
    <lineage>
        <taxon>Bacteria</taxon>
        <taxon>Bacillati</taxon>
        <taxon>Bacillota</taxon>
        <taxon>Clostridia</taxon>
        <taxon>Eubacteriales</taxon>
        <taxon>Oscillospiraceae</taxon>
        <taxon>Ruminococcus</taxon>
    </lineage>
</organism>
<evidence type="ECO:0000313" key="3">
    <source>
        <dbReference type="Proteomes" id="UP000183461"/>
    </source>
</evidence>
<reference evidence="2 3" key="1">
    <citation type="submission" date="2016-11" db="EMBL/GenBank/DDBJ databases">
        <authorList>
            <person name="Jaros S."/>
            <person name="Januszkiewicz K."/>
            <person name="Wedrychowicz H."/>
        </authorList>
    </citation>
    <scope>NUCLEOTIDE SEQUENCE [LARGE SCALE GENOMIC DNA]</scope>
    <source>
        <strain evidence="2 3">YL228</strain>
    </source>
</reference>
<keyword evidence="1" id="KW-1133">Transmembrane helix</keyword>
<dbReference type="AlphaFoldDB" id="A0A1K1PEB6"/>